<evidence type="ECO:0000313" key="1">
    <source>
        <dbReference type="EMBL" id="NMF58443.1"/>
    </source>
</evidence>
<protein>
    <submittedName>
        <fullName evidence="1">Uncharacterized protein</fullName>
    </submittedName>
</protein>
<dbReference type="Proteomes" id="UP000738376">
    <property type="component" value="Unassembled WGS sequence"/>
</dbReference>
<dbReference type="RefSeq" id="WP_169363348.1">
    <property type="nucleotide sequence ID" value="NZ_JAAVJL010000001.1"/>
</dbReference>
<sequence length="49" mass="5653">MNPSKDALDEKLVALETLTGVSEYDIKLELGLLRDNNNEEIEPCQEWIY</sequence>
<reference evidence="1 2" key="1">
    <citation type="submission" date="2020-03" db="EMBL/GenBank/DDBJ databases">
        <title>Draft Genome Sequence of 2-Methylisoborneol Producing Pseudanabaena yagii Strain GIHE-NHR1 Isolated from North Han River in South Korea.</title>
        <authorList>
            <person name="Jeong J."/>
        </authorList>
    </citation>
    <scope>NUCLEOTIDE SEQUENCE [LARGE SCALE GENOMIC DNA]</scope>
    <source>
        <strain evidence="1 2">GIHE-NHR1</strain>
    </source>
</reference>
<evidence type="ECO:0000313" key="2">
    <source>
        <dbReference type="Proteomes" id="UP000738376"/>
    </source>
</evidence>
<organism evidence="1 2">
    <name type="scientific">Pseudanabaena yagii GIHE-NHR1</name>
    <dbReference type="NCBI Taxonomy" id="2722753"/>
    <lineage>
        <taxon>Bacteria</taxon>
        <taxon>Bacillati</taxon>
        <taxon>Cyanobacteriota</taxon>
        <taxon>Cyanophyceae</taxon>
        <taxon>Pseudanabaenales</taxon>
        <taxon>Pseudanabaenaceae</taxon>
        <taxon>Pseudanabaena</taxon>
        <taxon>Pseudanabaena yagii</taxon>
    </lineage>
</organism>
<name>A0ABX1LQP4_9CYAN</name>
<comment type="caution">
    <text evidence="1">The sequence shown here is derived from an EMBL/GenBank/DDBJ whole genome shotgun (WGS) entry which is preliminary data.</text>
</comment>
<proteinExistence type="predicted"/>
<accession>A0ABX1LQP4</accession>
<keyword evidence="2" id="KW-1185">Reference proteome</keyword>
<gene>
    <name evidence="1" type="ORF">HC246_10515</name>
</gene>
<dbReference type="EMBL" id="JAAVJL010000001">
    <property type="protein sequence ID" value="NMF58443.1"/>
    <property type="molecule type" value="Genomic_DNA"/>
</dbReference>